<dbReference type="AlphaFoldDB" id="A0A662Z5T6"/>
<evidence type="ECO:0000256" key="5">
    <source>
        <dbReference type="ARBA" id="ARBA00022857"/>
    </source>
</evidence>
<dbReference type="InterPro" id="IPR017925">
    <property type="entry name" value="DHFR_CS"/>
</dbReference>
<dbReference type="PROSITE" id="PS00075">
    <property type="entry name" value="DHFR_1"/>
    <property type="match status" value="1"/>
</dbReference>
<dbReference type="GO" id="GO:0046452">
    <property type="term" value="P:dihydrofolate metabolic process"/>
    <property type="evidence" value="ECO:0007669"/>
    <property type="project" value="TreeGrafter"/>
</dbReference>
<dbReference type="InterPro" id="IPR001796">
    <property type="entry name" value="DHFR_dom"/>
</dbReference>
<dbReference type="GO" id="GO:0004146">
    <property type="term" value="F:dihydrofolate reductase activity"/>
    <property type="evidence" value="ECO:0007669"/>
    <property type="project" value="UniProtKB-EC"/>
</dbReference>
<feature type="domain" description="DHFR" evidence="9">
    <location>
        <begin position="1"/>
        <end position="162"/>
    </location>
</feature>
<accession>A0A662Z5T6</accession>
<dbReference type="Gene3D" id="3.40.430.10">
    <property type="entry name" value="Dihydrofolate Reductase, subunit A"/>
    <property type="match status" value="1"/>
</dbReference>
<dbReference type="EC" id="1.5.1.3" evidence="3 7"/>
<comment type="function">
    <text evidence="7">Key enzyme in folate metabolism. Catalyzes an essential reaction for de novo glycine and purine synthesis, and for DNA precursor synthesis.</text>
</comment>
<evidence type="ECO:0000256" key="1">
    <source>
        <dbReference type="ARBA" id="ARBA00004903"/>
    </source>
</evidence>
<dbReference type="InterPro" id="IPR012259">
    <property type="entry name" value="DHFR"/>
</dbReference>
<comment type="similarity">
    <text evidence="2 7 8">Belongs to the dihydrofolate reductase family.</text>
</comment>
<dbReference type="CDD" id="cd00209">
    <property type="entry name" value="DHFR"/>
    <property type="match status" value="1"/>
</dbReference>
<gene>
    <name evidence="10" type="ORF">SAMN05192557_0874</name>
</gene>
<dbReference type="OrthoDB" id="9804315at2"/>
<dbReference type="Proteomes" id="UP000243605">
    <property type="component" value="Unassembled WGS sequence"/>
</dbReference>
<keyword evidence="5 7" id="KW-0521">NADP</keyword>
<comment type="pathway">
    <text evidence="1 7">Cofactor biosynthesis; tetrahydrofolate biosynthesis; 5,6,7,8-tetrahydrofolate from 7,8-dihydrofolate: step 1/1.</text>
</comment>
<dbReference type="GO" id="GO:0006730">
    <property type="term" value="P:one-carbon metabolic process"/>
    <property type="evidence" value="ECO:0007669"/>
    <property type="project" value="UniProtKB-KW"/>
</dbReference>
<keyword evidence="6 7" id="KW-0560">Oxidoreductase</keyword>
<dbReference type="InterPro" id="IPR024072">
    <property type="entry name" value="DHFR-like_dom_sf"/>
</dbReference>
<evidence type="ECO:0000256" key="4">
    <source>
        <dbReference type="ARBA" id="ARBA00022563"/>
    </source>
</evidence>
<evidence type="ECO:0000256" key="6">
    <source>
        <dbReference type="ARBA" id="ARBA00023002"/>
    </source>
</evidence>
<proteinExistence type="inferred from homology"/>
<sequence>MIAYVWAEDENRLIGDGDALPWRLPADVKFFKEITMRGDIVAGRKTYDTIPHRPLPRRRNIVLTSDESYEAPGAIVVHSKEEILEIAKYGNEDLYIIGGSTLFELFESEVDELYRTVVHDTFEGDVYFPEDFDYEPFERVEHWAGPVDEKNKHPHTYEIWKRK</sequence>
<reference evidence="10 11" key="1">
    <citation type="submission" date="2016-10" db="EMBL/GenBank/DDBJ databases">
        <authorList>
            <person name="Varghese N."/>
            <person name="Submissions S."/>
        </authorList>
    </citation>
    <scope>NUCLEOTIDE SEQUENCE [LARGE SCALE GENOMIC DNA]</scope>
    <source>
        <strain evidence="10 11">IBRC-M10081</strain>
    </source>
</reference>
<dbReference type="GO" id="GO:0046654">
    <property type="term" value="P:tetrahydrofolate biosynthetic process"/>
    <property type="evidence" value="ECO:0007669"/>
    <property type="project" value="UniProtKB-UniPathway"/>
</dbReference>
<dbReference type="GO" id="GO:0046655">
    <property type="term" value="P:folic acid metabolic process"/>
    <property type="evidence" value="ECO:0007669"/>
    <property type="project" value="TreeGrafter"/>
</dbReference>
<organism evidence="10 11">
    <name type="scientific">Aliicoccus persicus</name>
    <dbReference type="NCBI Taxonomy" id="930138"/>
    <lineage>
        <taxon>Bacteria</taxon>
        <taxon>Bacillati</taxon>
        <taxon>Bacillota</taxon>
        <taxon>Bacilli</taxon>
        <taxon>Bacillales</taxon>
        <taxon>Staphylococcaceae</taxon>
        <taxon>Aliicoccus</taxon>
    </lineage>
</organism>
<evidence type="ECO:0000256" key="7">
    <source>
        <dbReference type="PIRNR" id="PIRNR000194"/>
    </source>
</evidence>
<dbReference type="EMBL" id="FOIT01000002">
    <property type="protein sequence ID" value="SEV93627.1"/>
    <property type="molecule type" value="Genomic_DNA"/>
</dbReference>
<dbReference type="SUPFAM" id="SSF53597">
    <property type="entry name" value="Dihydrofolate reductase-like"/>
    <property type="match status" value="1"/>
</dbReference>
<evidence type="ECO:0000256" key="2">
    <source>
        <dbReference type="ARBA" id="ARBA00009539"/>
    </source>
</evidence>
<dbReference type="PROSITE" id="PS51330">
    <property type="entry name" value="DHFR_2"/>
    <property type="match status" value="1"/>
</dbReference>
<evidence type="ECO:0000259" key="9">
    <source>
        <dbReference type="PROSITE" id="PS51330"/>
    </source>
</evidence>
<dbReference type="PANTHER" id="PTHR48069">
    <property type="entry name" value="DIHYDROFOLATE REDUCTASE"/>
    <property type="match status" value="1"/>
</dbReference>
<comment type="catalytic activity">
    <reaction evidence="7">
        <text>(6S)-5,6,7,8-tetrahydrofolate + NADP(+) = 7,8-dihydrofolate + NADPH + H(+)</text>
        <dbReference type="Rhea" id="RHEA:15009"/>
        <dbReference type="ChEBI" id="CHEBI:15378"/>
        <dbReference type="ChEBI" id="CHEBI:57451"/>
        <dbReference type="ChEBI" id="CHEBI:57453"/>
        <dbReference type="ChEBI" id="CHEBI:57783"/>
        <dbReference type="ChEBI" id="CHEBI:58349"/>
        <dbReference type="EC" id="1.5.1.3"/>
    </reaction>
</comment>
<dbReference type="PRINTS" id="PR00070">
    <property type="entry name" value="DHFR"/>
</dbReference>
<dbReference type="Pfam" id="PF00186">
    <property type="entry name" value="DHFR_1"/>
    <property type="match status" value="1"/>
</dbReference>
<evidence type="ECO:0000313" key="10">
    <source>
        <dbReference type="EMBL" id="SEV93627.1"/>
    </source>
</evidence>
<evidence type="ECO:0000256" key="3">
    <source>
        <dbReference type="ARBA" id="ARBA00012856"/>
    </source>
</evidence>
<dbReference type="UniPathway" id="UPA00077">
    <property type="reaction ID" value="UER00158"/>
</dbReference>
<keyword evidence="11" id="KW-1185">Reference proteome</keyword>
<evidence type="ECO:0000256" key="8">
    <source>
        <dbReference type="RuleBase" id="RU004474"/>
    </source>
</evidence>
<evidence type="ECO:0000313" key="11">
    <source>
        <dbReference type="Proteomes" id="UP000243605"/>
    </source>
</evidence>
<name>A0A662Z5T6_9STAP</name>
<dbReference type="PIRSF" id="PIRSF000194">
    <property type="entry name" value="DHFR"/>
    <property type="match status" value="1"/>
</dbReference>
<keyword evidence="4 7" id="KW-0554">One-carbon metabolism</keyword>
<dbReference type="GO" id="GO:0050661">
    <property type="term" value="F:NADP binding"/>
    <property type="evidence" value="ECO:0007669"/>
    <property type="project" value="InterPro"/>
</dbReference>
<dbReference type="GO" id="GO:0005829">
    <property type="term" value="C:cytosol"/>
    <property type="evidence" value="ECO:0007669"/>
    <property type="project" value="TreeGrafter"/>
</dbReference>
<protein>
    <recommendedName>
        <fullName evidence="3 7">Dihydrofolate reductase</fullName>
        <ecNumber evidence="3 7">1.5.1.3</ecNumber>
    </recommendedName>
</protein>
<dbReference type="PANTHER" id="PTHR48069:SF3">
    <property type="entry name" value="DIHYDROFOLATE REDUCTASE"/>
    <property type="match status" value="1"/>
</dbReference>